<sequence>MADQWSDVELRAQAAYGAGDLEGCVGAWEQLYALRLEHGDPVGAATAATNAALFLLIDTGLMAPVRGWVARAGRALEDIREPSGASAMMAAVLTYERFLSGDREAAARHARVAVDLGSRLGLSLPLAFGRLAQARLTILTGEVAQGLRLLDEVGSTLMSGEVDDLASGMLMCEVICAAQGIGDHERAREWTLIMDEWRGERGFGTIHGRCRLHKAELLRQSGPGSAAEAEALAACAELRPWMRREFGWPLTELGTIRLRRGDITGAMEAFDAADDHGWAPQPGAALLTMAGGDPDAAAREIAGALAAPARVPSKEQPPFGELRLAPLLEAQVEIAALQGDTATAVAASRHLADTARRFPSLGREAALALAIARVELVTGHPERARDRALSAVRLFDQAEETFQSSCARGVLGQALAMLGDEGAEQMWAAASAGFAQFGPSYWAHSLTRPVMPREGSVPIRTGPVQTGAFTASGGQRTVEFLGREVVVRDLTGYRAIGRLLEVPGRHISAIDLVEASPGRTVSCDHGELTARHGPDAGLPVLDDQARAAYRRRLAEIDADIADADVRGDADGSEQAHADREYLVGELSRAIGLGGRDRTTGGTTERARTSVTRTIKYAMKALAEHHPEAAAHLRSRIRTGSYCWYEPDPAAPVSWATKDLTAGR</sequence>
<protein>
    <submittedName>
        <fullName evidence="1">Tetratricopeptide (TPR) repeat protein</fullName>
    </submittedName>
</protein>
<organism evidence="1 2">
    <name type="scientific">Janibacter cremeus</name>
    <dbReference type="NCBI Taxonomy" id="1285192"/>
    <lineage>
        <taxon>Bacteria</taxon>
        <taxon>Bacillati</taxon>
        <taxon>Actinomycetota</taxon>
        <taxon>Actinomycetes</taxon>
        <taxon>Micrococcales</taxon>
        <taxon>Intrasporangiaceae</taxon>
        <taxon>Janibacter</taxon>
    </lineage>
</organism>
<dbReference type="EMBL" id="JACCAE010000001">
    <property type="protein sequence ID" value="NYF99301.1"/>
    <property type="molecule type" value="Genomic_DNA"/>
</dbReference>
<reference evidence="1 2" key="1">
    <citation type="submission" date="2020-07" db="EMBL/GenBank/DDBJ databases">
        <title>Sequencing the genomes of 1000 actinobacteria strains.</title>
        <authorList>
            <person name="Klenk H.-P."/>
        </authorList>
    </citation>
    <scope>NUCLEOTIDE SEQUENCE [LARGE SCALE GENOMIC DNA]</scope>
    <source>
        <strain evidence="1 2">DSM 26154</strain>
    </source>
</reference>
<name>A0A852W0V1_9MICO</name>
<comment type="caution">
    <text evidence="1">The sequence shown here is derived from an EMBL/GenBank/DDBJ whole genome shotgun (WGS) entry which is preliminary data.</text>
</comment>
<accession>A0A852W0V1</accession>
<dbReference type="Proteomes" id="UP000554054">
    <property type="component" value="Unassembled WGS sequence"/>
</dbReference>
<keyword evidence="2" id="KW-1185">Reference proteome</keyword>
<dbReference type="RefSeq" id="WP_185992013.1">
    <property type="nucleotide sequence ID" value="NZ_JACCAE010000001.1"/>
</dbReference>
<evidence type="ECO:0000313" key="2">
    <source>
        <dbReference type="Proteomes" id="UP000554054"/>
    </source>
</evidence>
<evidence type="ECO:0000313" key="1">
    <source>
        <dbReference type="EMBL" id="NYF99301.1"/>
    </source>
</evidence>
<dbReference type="AlphaFoldDB" id="A0A852W0V1"/>
<gene>
    <name evidence="1" type="ORF">BJY20_002693</name>
</gene>
<proteinExistence type="predicted"/>